<reference evidence="1 2" key="1">
    <citation type="submission" date="2018-06" db="EMBL/GenBank/DDBJ databases">
        <title>Comparative genomics reveals the genomic features of Rhizophagus irregularis, R. cerebriforme, R. diaphanum and Gigaspora rosea, and their symbiotic lifestyle signature.</title>
        <authorList>
            <person name="Morin E."/>
            <person name="San Clemente H."/>
            <person name="Chen E.C.H."/>
            <person name="De La Providencia I."/>
            <person name="Hainaut M."/>
            <person name="Kuo A."/>
            <person name="Kohler A."/>
            <person name="Murat C."/>
            <person name="Tang N."/>
            <person name="Roy S."/>
            <person name="Loubradou J."/>
            <person name="Henrissat B."/>
            <person name="Grigoriev I.V."/>
            <person name="Corradi N."/>
            <person name="Roux C."/>
            <person name="Martin F.M."/>
        </authorList>
    </citation>
    <scope>NUCLEOTIDE SEQUENCE [LARGE SCALE GENOMIC DNA]</scope>
    <source>
        <strain evidence="1 2">DAOM 194757</strain>
    </source>
</reference>
<dbReference type="STRING" id="44941.A0A397W2M8"/>
<dbReference type="Proteomes" id="UP000266673">
    <property type="component" value="Unassembled WGS sequence"/>
</dbReference>
<gene>
    <name evidence="1" type="ORF">C2G38_1300288</name>
</gene>
<dbReference type="AlphaFoldDB" id="A0A397W2M8"/>
<sequence>MDKVNKITEKNFVDCLGPKEQWDSSLKDAIEYCLGASYPVIIHYGEEDKFNIMYNQKCAEKVPVIRYKHSHELAFGKNFREVLSHNQVVISLYKRILNGETEYKRDFPHKDPINDNKELEQRYYTFLMSPIRNKDVIIKAMLCVCEDTTDKVLGIERVPNSLTR</sequence>
<protein>
    <recommendedName>
        <fullName evidence="3">PAS domain-containing protein</fullName>
    </recommendedName>
</protein>
<dbReference type="Gene3D" id="3.30.450.20">
    <property type="entry name" value="PAS domain"/>
    <property type="match status" value="1"/>
</dbReference>
<name>A0A397W2M8_9GLOM</name>
<proteinExistence type="predicted"/>
<accession>A0A397W2M8</accession>
<keyword evidence="2" id="KW-1185">Reference proteome</keyword>
<dbReference type="OrthoDB" id="2422101at2759"/>
<dbReference type="EMBL" id="QKWP01000050">
    <property type="protein sequence ID" value="RIB28990.1"/>
    <property type="molecule type" value="Genomic_DNA"/>
</dbReference>
<evidence type="ECO:0000313" key="1">
    <source>
        <dbReference type="EMBL" id="RIB28990.1"/>
    </source>
</evidence>
<evidence type="ECO:0008006" key="3">
    <source>
        <dbReference type="Google" id="ProtNLM"/>
    </source>
</evidence>
<evidence type="ECO:0000313" key="2">
    <source>
        <dbReference type="Proteomes" id="UP000266673"/>
    </source>
</evidence>
<organism evidence="1 2">
    <name type="scientific">Gigaspora rosea</name>
    <dbReference type="NCBI Taxonomy" id="44941"/>
    <lineage>
        <taxon>Eukaryota</taxon>
        <taxon>Fungi</taxon>
        <taxon>Fungi incertae sedis</taxon>
        <taxon>Mucoromycota</taxon>
        <taxon>Glomeromycotina</taxon>
        <taxon>Glomeromycetes</taxon>
        <taxon>Diversisporales</taxon>
        <taxon>Gigasporaceae</taxon>
        <taxon>Gigaspora</taxon>
    </lineage>
</organism>
<comment type="caution">
    <text evidence="1">The sequence shown here is derived from an EMBL/GenBank/DDBJ whole genome shotgun (WGS) entry which is preliminary data.</text>
</comment>